<gene>
    <name evidence="5" type="ORF">EK403_15835</name>
</gene>
<dbReference type="Pfam" id="PF00353">
    <property type="entry name" value="HemolysinCabind"/>
    <property type="match status" value="2"/>
</dbReference>
<dbReference type="InterPro" id="IPR037066">
    <property type="entry name" value="Plug_dom_sf"/>
</dbReference>
<dbReference type="PRINTS" id="PR00313">
    <property type="entry name" value="CABNDNGRPT"/>
</dbReference>
<dbReference type="PANTHER" id="PTHR38340:SF1">
    <property type="entry name" value="S-LAYER PROTEIN"/>
    <property type="match status" value="1"/>
</dbReference>
<feature type="signal peptide" evidence="3">
    <location>
        <begin position="1"/>
        <end position="21"/>
    </location>
</feature>
<dbReference type="AlphaFoldDB" id="A0A4Q0MC38"/>
<dbReference type="OrthoDB" id="9809583at2"/>
<dbReference type="InterPro" id="IPR001343">
    <property type="entry name" value="Hemolysn_Ca-bd"/>
</dbReference>
<reference evidence="5 6" key="1">
    <citation type="submission" date="2018-12" db="EMBL/GenBank/DDBJ databases">
        <title>bacterium Hansschlegelia zhihuaiae S113.</title>
        <authorList>
            <person name="He J."/>
        </authorList>
    </citation>
    <scope>NUCLEOTIDE SEQUENCE [LARGE SCALE GENOMIC DNA]</scope>
    <source>
        <strain evidence="5 6">S 113</strain>
    </source>
</reference>
<feature type="chain" id="PRO_5020567501" description="TonB-dependent receptor plug domain-containing protein" evidence="3">
    <location>
        <begin position="22"/>
        <end position="433"/>
    </location>
</feature>
<dbReference type="Proteomes" id="UP000289708">
    <property type="component" value="Unassembled WGS sequence"/>
</dbReference>
<comment type="subcellular location">
    <subcellularLocation>
        <location evidence="1">Secreted</location>
    </subcellularLocation>
</comment>
<evidence type="ECO:0000256" key="1">
    <source>
        <dbReference type="ARBA" id="ARBA00004613"/>
    </source>
</evidence>
<name>A0A4Q0MC38_9HYPH</name>
<evidence type="ECO:0000256" key="3">
    <source>
        <dbReference type="SAM" id="SignalP"/>
    </source>
</evidence>
<evidence type="ECO:0000256" key="2">
    <source>
        <dbReference type="ARBA" id="ARBA00022525"/>
    </source>
</evidence>
<evidence type="ECO:0000313" key="5">
    <source>
        <dbReference type="EMBL" id="RXF70881.1"/>
    </source>
</evidence>
<evidence type="ECO:0000259" key="4">
    <source>
        <dbReference type="Pfam" id="PF07715"/>
    </source>
</evidence>
<dbReference type="GO" id="GO:0005576">
    <property type="term" value="C:extracellular region"/>
    <property type="evidence" value="ECO:0007669"/>
    <property type="project" value="UniProtKB-SubCell"/>
</dbReference>
<proteinExistence type="predicted"/>
<dbReference type="InterPro" id="IPR011049">
    <property type="entry name" value="Serralysin-like_metalloprot_C"/>
</dbReference>
<comment type="caution">
    <text evidence="5">The sequence shown here is derived from an EMBL/GenBank/DDBJ whole genome shotgun (WGS) entry which is preliminary data.</text>
</comment>
<dbReference type="SUPFAM" id="SSF56935">
    <property type="entry name" value="Porins"/>
    <property type="match status" value="1"/>
</dbReference>
<sequence>MTNGRKRRAAASLAVATCVLALGPVEGQLQAQEAAESQSATDETALEEIEVIGRMLRGWQGASDAVYETPSSVAQVGREAIDERGGARNTADILRGVSGVNTAIDRQNPGVNVNIRGLQDQGRVNMTIDGARQNFQQAGHGSTAFVFVDPELLSRVDVDNPTDFSGDEFAVSDSSDITLPIADGQAAVFDSGSAGSLNYDFATHVLAGTLDSIEFGAGLSYSSGSDDFTTTPDVSVSGFGLSGSGSGNAVHNLVYDTMQGNTAVLNTHLAANAINFTGGSGADTFSGYGFNDTIAGGGAADSLTGAGGADTLNGAGGADTLSGGAAVDTLSGGGGNDRLIGGAGSDRLTGGANNDTFVFSGSFGNDQITDFQAGAAVGDVIEFSSSQFANFAAVLAATNDVGGNAVITVDGATSVTLIGVTEASLNANDFLLV</sequence>
<dbReference type="PANTHER" id="PTHR38340">
    <property type="entry name" value="S-LAYER PROTEIN"/>
    <property type="match status" value="1"/>
</dbReference>
<keyword evidence="2" id="KW-0964">Secreted</keyword>
<keyword evidence="6" id="KW-1185">Reference proteome</keyword>
<organism evidence="5 6">
    <name type="scientific">Hansschlegelia zhihuaiae</name>
    <dbReference type="NCBI Taxonomy" id="405005"/>
    <lineage>
        <taxon>Bacteria</taxon>
        <taxon>Pseudomonadati</taxon>
        <taxon>Pseudomonadota</taxon>
        <taxon>Alphaproteobacteria</taxon>
        <taxon>Hyphomicrobiales</taxon>
        <taxon>Methylopilaceae</taxon>
        <taxon>Hansschlegelia</taxon>
    </lineage>
</organism>
<dbReference type="InterPro" id="IPR018511">
    <property type="entry name" value="Hemolysin-typ_Ca-bd_CS"/>
</dbReference>
<dbReference type="PROSITE" id="PS00330">
    <property type="entry name" value="HEMOLYSIN_CALCIUM"/>
    <property type="match status" value="2"/>
</dbReference>
<dbReference type="InterPro" id="IPR036912">
    <property type="entry name" value="HasA_haem-bd_sf"/>
</dbReference>
<dbReference type="SUPFAM" id="SSF51120">
    <property type="entry name" value="beta-Roll"/>
    <property type="match status" value="1"/>
</dbReference>
<protein>
    <recommendedName>
        <fullName evidence="4">TonB-dependent receptor plug domain-containing protein</fullName>
    </recommendedName>
</protein>
<dbReference type="InterPro" id="IPR050557">
    <property type="entry name" value="RTX_toxin/Mannuronan_C5-epim"/>
</dbReference>
<keyword evidence="3" id="KW-0732">Signal</keyword>
<accession>A0A4Q0MC38</accession>
<dbReference type="EMBL" id="RYFI01000016">
    <property type="protein sequence ID" value="RXF70881.1"/>
    <property type="molecule type" value="Genomic_DNA"/>
</dbReference>
<feature type="domain" description="TonB-dependent receptor plug" evidence="4">
    <location>
        <begin position="66"/>
        <end position="159"/>
    </location>
</feature>
<dbReference type="InterPro" id="IPR012910">
    <property type="entry name" value="Plug_dom"/>
</dbReference>
<evidence type="ECO:0000313" key="6">
    <source>
        <dbReference type="Proteomes" id="UP000289708"/>
    </source>
</evidence>
<dbReference type="Gene3D" id="3.30.1500.10">
    <property type="entry name" value="Haem-binding HasA"/>
    <property type="match status" value="1"/>
</dbReference>
<dbReference type="GO" id="GO:0005509">
    <property type="term" value="F:calcium ion binding"/>
    <property type="evidence" value="ECO:0007669"/>
    <property type="project" value="InterPro"/>
</dbReference>
<dbReference type="Pfam" id="PF07715">
    <property type="entry name" value="Plug"/>
    <property type="match status" value="1"/>
</dbReference>
<dbReference type="RefSeq" id="WP_128778447.1">
    <property type="nucleotide sequence ID" value="NZ_RYFI01000016.1"/>
</dbReference>
<dbReference type="Gene3D" id="2.150.10.10">
    <property type="entry name" value="Serralysin-like metalloprotease, C-terminal"/>
    <property type="match status" value="1"/>
</dbReference>
<dbReference type="Gene3D" id="2.170.130.10">
    <property type="entry name" value="TonB-dependent receptor, plug domain"/>
    <property type="match status" value="1"/>
</dbReference>